<name>A0A3P3VM26_9GAMM</name>
<keyword evidence="2" id="KW-1185">Reference proteome</keyword>
<comment type="caution">
    <text evidence="1">The sequence shown here is derived from an EMBL/GenBank/DDBJ whole genome shotgun (WGS) entry which is preliminary data.</text>
</comment>
<dbReference type="RefSeq" id="WP_125013877.1">
    <property type="nucleotide sequence ID" value="NZ_QWEZ01000001.1"/>
</dbReference>
<proteinExistence type="predicted"/>
<reference evidence="1 2" key="2">
    <citation type="submission" date="2018-12" db="EMBL/GenBank/DDBJ databases">
        <title>Simiduia agarivorans gen. nov., sp. nov., a marine, agarolytic bacterium isolated from shallow coastal water from Keelung, Taiwan.</title>
        <authorList>
            <person name="Shieh W.Y."/>
        </authorList>
    </citation>
    <scope>NUCLEOTIDE SEQUENCE [LARGE SCALE GENOMIC DNA]</scope>
    <source>
        <strain evidence="1 2">GTF-13</strain>
    </source>
</reference>
<organism evidence="1 2">
    <name type="scientific">Aestuariirhabdus litorea</name>
    <dbReference type="NCBI Taxonomy" id="2528527"/>
    <lineage>
        <taxon>Bacteria</taxon>
        <taxon>Pseudomonadati</taxon>
        <taxon>Pseudomonadota</taxon>
        <taxon>Gammaproteobacteria</taxon>
        <taxon>Oceanospirillales</taxon>
        <taxon>Aestuariirhabdaceae</taxon>
        <taxon>Aestuariirhabdus</taxon>
    </lineage>
</organism>
<evidence type="ECO:0000313" key="2">
    <source>
        <dbReference type="Proteomes" id="UP000280792"/>
    </source>
</evidence>
<dbReference type="AlphaFoldDB" id="A0A3P3VM26"/>
<protein>
    <submittedName>
        <fullName evidence="1">Uncharacterized protein</fullName>
    </submittedName>
</protein>
<dbReference type="EMBL" id="QWEZ01000001">
    <property type="protein sequence ID" value="RRJ83680.1"/>
    <property type="molecule type" value="Genomic_DNA"/>
</dbReference>
<gene>
    <name evidence="1" type="ORF">D0544_00725</name>
</gene>
<dbReference type="Proteomes" id="UP000280792">
    <property type="component" value="Unassembled WGS sequence"/>
</dbReference>
<accession>A0A3P3VM26</accession>
<evidence type="ECO:0000313" key="1">
    <source>
        <dbReference type="EMBL" id="RRJ83680.1"/>
    </source>
</evidence>
<reference evidence="1 2" key="1">
    <citation type="submission" date="2018-08" db="EMBL/GenBank/DDBJ databases">
        <authorList>
            <person name="Khan S.A."/>
        </authorList>
    </citation>
    <scope>NUCLEOTIDE SEQUENCE [LARGE SCALE GENOMIC DNA]</scope>
    <source>
        <strain evidence="1 2">GTF-13</strain>
    </source>
</reference>
<sequence>MRNPGIQVVCLGLLLLGIVLLPTWLQRQPPTELLAATTLDCPLKAPCLTTLEGLGEVAFSLSPTTLPHSTPLKINLRVPPEVQSASVQFIGKEMYMGLQPVLLEAIDSRHYQTTTRISYCTIDTSMNWLAEIRLHTREGVYQVTFTLETTP</sequence>